<dbReference type="GO" id="GO:0007010">
    <property type="term" value="P:cytoskeleton organization"/>
    <property type="evidence" value="ECO:0007669"/>
    <property type="project" value="InterPro"/>
</dbReference>
<evidence type="ECO:0000256" key="8">
    <source>
        <dbReference type="SAM" id="MobiDB-lite"/>
    </source>
</evidence>
<evidence type="ECO:0000313" key="10">
    <source>
        <dbReference type="RefSeq" id="XP_016703121.1"/>
    </source>
</evidence>
<dbReference type="RefSeq" id="XP_016703121.1">
    <property type="nucleotide sequence ID" value="XM_016847632.2"/>
</dbReference>
<protein>
    <submittedName>
        <fullName evidence="10">Microtubule-associated protein 70-4</fullName>
    </submittedName>
</protein>
<evidence type="ECO:0000256" key="4">
    <source>
        <dbReference type="ARBA" id="ARBA00022701"/>
    </source>
</evidence>
<dbReference type="PANTHER" id="PTHR31246:SF17">
    <property type="entry name" value="MICROTUBULE-ASSOCIATED PROTEIN 70-2"/>
    <property type="match status" value="1"/>
</dbReference>
<feature type="coiled-coil region" evidence="7">
    <location>
        <begin position="233"/>
        <end position="368"/>
    </location>
</feature>
<feature type="region of interest" description="Disordered" evidence="8">
    <location>
        <begin position="392"/>
        <end position="420"/>
    </location>
</feature>
<dbReference type="GO" id="GO:0010005">
    <property type="term" value="C:cortical microtubule, transverse to long axis"/>
    <property type="evidence" value="ECO:0000318"/>
    <property type="project" value="GO_Central"/>
</dbReference>
<comment type="similarity">
    <text evidence="2">Belongs to the MAP70 family.</text>
</comment>
<dbReference type="PANTHER" id="PTHR31246">
    <property type="entry name" value="MICROTUBULE-ASSOCIATED PROTEIN 70-2"/>
    <property type="match status" value="1"/>
</dbReference>
<dbReference type="STRING" id="3635.A0A1U8KKS4"/>
<sequence>MAEISREAAEIGSNGRSDSPVRMSLTTAVVAPPLAVSASFKESGWKGSSRRKVVRPSFDADNEFITLLHGSDPVKVELNRLENEVRDKDRELGEAQAEIKALRMSERQREKAVEELTDELSRMEEKLKLAESLLESKNLEIKKINDEKKASMAAQFAAEATLRRVHAAQKDDDMPPIEAILAPLEAELKLSRQEIAKLQDDNKALDRLTKSKEAALLEAERTVQVALAKASMVDDLQNKNQELMKQIEICQEENKILDKMHRQKVAEVEKLTQTVRELEEAVLAGGAAANAVRDYQRKVQEMNEERKTLDRELARAKVTANRVATVVANEWKDSNDKVMPVKQWLEERRFLQGEMQQLRDKLAISERTAKSEAQLKEKYQLRLRVLEESLRGSSNSVSRSTSDGRSMSNGPSRRQSLGGADSFSKLASNGFLPKRSPSFQLRSSLSSSTVLKHAKGTSKSFDGGTRSLDRAKTLFNGSGSNISFNQPSEGAKEGEAPSTAIPDDFQPVDKEDNVPGVLYDLLQKEVIALRKAGHEKDQSLKDKDDAIEMLAKKVETLTKAMEVEAKKMRREVAAMEKEVSAMRVEKEHENRAKRFGNSKGSAAQLLTGRNASRSGLTRSTQ</sequence>
<comment type="subcellular location">
    <subcellularLocation>
        <location evidence="1">Cytoplasm</location>
        <location evidence="1">Cytoskeleton</location>
    </subcellularLocation>
</comment>
<feature type="compositionally biased region" description="Polar residues" evidence="8">
    <location>
        <begin position="476"/>
        <end position="488"/>
    </location>
</feature>
<keyword evidence="3" id="KW-0963">Cytoplasm</keyword>
<feature type="coiled-coil region" evidence="7">
    <location>
        <begin position="78"/>
        <end position="147"/>
    </location>
</feature>
<dbReference type="OrthoDB" id="2014495at2759"/>
<dbReference type="OMA" id="RRSCHEK"/>
<feature type="coiled-coil region" evidence="7">
    <location>
        <begin position="181"/>
        <end position="208"/>
    </location>
</feature>
<dbReference type="AlphaFoldDB" id="A0A1U8KKS4"/>
<feature type="region of interest" description="Disordered" evidence="8">
    <location>
        <begin position="476"/>
        <end position="509"/>
    </location>
</feature>
<keyword evidence="6" id="KW-0206">Cytoskeleton</keyword>
<feature type="compositionally biased region" description="Low complexity" evidence="8">
    <location>
        <begin position="392"/>
        <end position="408"/>
    </location>
</feature>
<evidence type="ECO:0000313" key="9">
    <source>
        <dbReference type="Proteomes" id="UP000818029"/>
    </source>
</evidence>
<accession>A0A1U8KKS4</accession>
<dbReference type="GeneID" id="107918114"/>
<dbReference type="SMR" id="A0A1U8KKS4"/>
<dbReference type="Proteomes" id="UP000818029">
    <property type="component" value="Chromosome A12"/>
</dbReference>
<gene>
    <name evidence="10" type="primary">LOC107918114</name>
</gene>
<evidence type="ECO:0000256" key="1">
    <source>
        <dbReference type="ARBA" id="ARBA00004245"/>
    </source>
</evidence>
<keyword evidence="4" id="KW-0493">Microtubule</keyword>
<evidence type="ECO:0000256" key="2">
    <source>
        <dbReference type="ARBA" id="ARBA00008825"/>
    </source>
</evidence>
<evidence type="ECO:0000256" key="3">
    <source>
        <dbReference type="ARBA" id="ARBA00022490"/>
    </source>
</evidence>
<proteinExistence type="inferred from homology"/>
<feature type="region of interest" description="Disordered" evidence="8">
    <location>
        <begin position="576"/>
        <end position="621"/>
    </location>
</feature>
<keyword evidence="5 7" id="KW-0175">Coiled coil</keyword>
<feature type="compositionally biased region" description="Basic and acidic residues" evidence="8">
    <location>
        <begin position="576"/>
        <end position="592"/>
    </location>
</feature>
<dbReference type="InterPro" id="IPR009768">
    <property type="entry name" value="MAP70"/>
</dbReference>
<dbReference type="Pfam" id="PF07058">
    <property type="entry name" value="MAP70"/>
    <property type="match status" value="1"/>
</dbReference>
<dbReference type="PaxDb" id="3635-A0A1U8KKS4"/>
<feature type="region of interest" description="Disordered" evidence="8">
    <location>
        <begin position="1"/>
        <end position="20"/>
    </location>
</feature>
<keyword evidence="9" id="KW-1185">Reference proteome</keyword>
<organism evidence="9 10">
    <name type="scientific">Gossypium hirsutum</name>
    <name type="common">Upland cotton</name>
    <name type="synonym">Gossypium mexicanum</name>
    <dbReference type="NCBI Taxonomy" id="3635"/>
    <lineage>
        <taxon>Eukaryota</taxon>
        <taxon>Viridiplantae</taxon>
        <taxon>Streptophyta</taxon>
        <taxon>Embryophyta</taxon>
        <taxon>Tracheophyta</taxon>
        <taxon>Spermatophyta</taxon>
        <taxon>Magnoliopsida</taxon>
        <taxon>eudicotyledons</taxon>
        <taxon>Gunneridae</taxon>
        <taxon>Pentapetalae</taxon>
        <taxon>rosids</taxon>
        <taxon>malvids</taxon>
        <taxon>Malvales</taxon>
        <taxon>Malvaceae</taxon>
        <taxon>Malvoideae</taxon>
        <taxon>Gossypium</taxon>
    </lineage>
</organism>
<evidence type="ECO:0000256" key="7">
    <source>
        <dbReference type="SAM" id="Coils"/>
    </source>
</evidence>
<feature type="compositionally biased region" description="Polar residues" evidence="8">
    <location>
        <begin position="607"/>
        <end position="621"/>
    </location>
</feature>
<dbReference type="GO" id="GO:0008017">
    <property type="term" value="F:microtubule binding"/>
    <property type="evidence" value="ECO:0000318"/>
    <property type="project" value="GO_Central"/>
</dbReference>
<dbReference type="KEGG" id="ghi:107918114"/>
<reference evidence="10" key="2">
    <citation type="submission" date="2025-08" db="UniProtKB">
        <authorList>
            <consortium name="RefSeq"/>
        </authorList>
    </citation>
    <scope>IDENTIFICATION</scope>
</reference>
<reference evidence="9" key="1">
    <citation type="journal article" date="2020" name="Nat. Genet.">
        <title>Genomic diversifications of five Gossypium allopolyploid species and their impact on cotton improvement.</title>
        <authorList>
            <person name="Chen Z.J."/>
            <person name="Sreedasyam A."/>
            <person name="Ando A."/>
            <person name="Song Q."/>
            <person name="De Santiago L.M."/>
            <person name="Hulse-Kemp A.M."/>
            <person name="Ding M."/>
            <person name="Ye W."/>
            <person name="Kirkbride R.C."/>
            <person name="Jenkins J."/>
            <person name="Plott C."/>
            <person name="Lovell J."/>
            <person name="Lin Y.M."/>
            <person name="Vaughn R."/>
            <person name="Liu B."/>
            <person name="Simpson S."/>
            <person name="Scheffler B.E."/>
            <person name="Wen L."/>
            <person name="Saski C.A."/>
            <person name="Grover C.E."/>
            <person name="Hu G."/>
            <person name="Conover J.L."/>
            <person name="Carlson J.W."/>
            <person name="Shu S."/>
            <person name="Boston L.B."/>
            <person name="Williams M."/>
            <person name="Peterson D.G."/>
            <person name="McGee K."/>
            <person name="Jones D.C."/>
            <person name="Wendel J.F."/>
            <person name="Stelly D.M."/>
            <person name="Grimwood J."/>
            <person name="Schmutz J."/>
        </authorList>
    </citation>
    <scope>NUCLEOTIDE SEQUENCE [LARGE SCALE GENOMIC DNA]</scope>
    <source>
        <strain evidence="9">cv. TM-1</strain>
    </source>
</reference>
<evidence type="ECO:0000256" key="5">
    <source>
        <dbReference type="ARBA" id="ARBA00023054"/>
    </source>
</evidence>
<name>A0A1U8KKS4_GOSHI</name>
<evidence type="ECO:0000256" key="6">
    <source>
        <dbReference type="ARBA" id="ARBA00023212"/>
    </source>
</evidence>